<comment type="similarity">
    <text evidence="4">Belongs to the MoaE family. MOCS2B subfamily.</text>
</comment>
<comment type="subunit">
    <text evidence="4">Heterotetramer; composed of 2 small (MOCS2A) and 2 large (MOCS2B) subunits.</text>
</comment>
<dbReference type="GO" id="GO:1990140">
    <property type="term" value="C:molybdopterin synthase complex"/>
    <property type="evidence" value="ECO:0007669"/>
    <property type="project" value="UniProtKB-UniRule"/>
</dbReference>
<dbReference type="PANTHER" id="PTHR23404">
    <property type="entry name" value="MOLYBDOPTERIN SYNTHASE RELATED"/>
    <property type="match status" value="1"/>
</dbReference>
<comment type="catalytic activity">
    <reaction evidence="4">
        <text>2 [molybdopterin-synthase sulfur-carrier protein]-C-terminal-Gly-aminoethanethioate + cyclic pyranopterin phosphate + H2O = molybdopterin + 2 [molybdopterin-synthase sulfur-carrier protein]-C-terminal Gly-Gly + 2 H(+)</text>
        <dbReference type="Rhea" id="RHEA:26333"/>
        <dbReference type="Rhea" id="RHEA-COMP:12202"/>
        <dbReference type="Rhea" id="RHEA-COMP:19907"/>
        <dbReference type="ChEBI" id="CHEBI:15377"/>
        <dbReference type="ChEBI" id="CHEBI:15378"/>
        <dbReference type="ChEBI" id="CHEBI:58698"/>
        <dbReference type="ChEBI" id="CHEBI:59648"/>
        <dbReference type="ChEBI" id="CHEBI:90778"/>
        <dbReference type="ChEBI" id="CHEBI:232372"/>
        <dbReference type="EC" id="2.8.1.12"/>
    </reaction>
</comment>
<comment type="pathway">
    <text evidence="4">Cofactor biosynthesis; molybdopterin biosynthesis.</text>
</comment>
<keyword evidence="1 4" id="KW-0963">Cytoplasm</keyword>
<feature type="binding site" evidence="4">
    <location>
        <position position="118"/>
    </location>
    <ligand>
        <name>substrate</name>
    </ligand>
</feature>
<feature type="region of interest" description="Disordered" evidence="5">
    <location>
        <begin position="142"/>
        <end position="161"/>
    </location>
</feature>
<dbReference type="InterPro" id="IPR036563">
    <property type="entry name" value="MoaE_sf"/>
</dbReference>
<evidence type="ECO:0000256" key="3">
    <source>
        <dbReference type="ARBA" id="ARBA00023150"/>
    </source>
</evidence>
<dbReference type="Pfam" id="PF02391">
    <property type="entry name" value="MoaE"/>
    <property type="match status" value="1"/>
</dbReference>
<dbReference type="UniPathway" id="UPA00344"/>
<organism evidence="6">
    <name type="scientific">Aureoumbra lagunensis</name>
    <dbReference type="NCBI Taxonomy" id="44058"/>
    <lineage>
        <taxon>Eukaryota</taxon>
        <taxon>Sar</taxon>
        <taxon>Stramenopiles</taxon>
        <taxon>Ochrophyta</taxon>
        <taxon>Pelagophyceae</taxon>
        <taxon>Pelagomonadales</taxon>
        <taxon>Aureoumbra</taxon>
    </lineage>
</organism>
<dbReference type="InterPro" id="IPR028888">
    <property type="entry name" value="MOCS2B_euk"/>
</dbReference>
<protein>
    <recommendedName>
        <fullName evidence="4">Molybdopterin synthase catalytic subunit</fullName>
        <ecNumber evidence="4">2.8.1.12</ecNumber>
    </recommendedName>
    <alternativeName>
        <fullName evidence="4">Molybdenum cofactor synthesis protein 2 large subunit</fullName>
    </alternativeName>
    <alternativeName>
        <fullName evidence="4">Molybdenum cofactor synthesis protein 2B</fullName>
        <shortName evidence="4">MOCS2B</shortName>
    </alternativeName>
</protein>
<evidence type="ECO:0000256" key="1">
    <source>
        <dbReference type="ARBA" id="ARBA00022490"/>
    </source>
</evidence>
<dbReference type="AlphaFoldDB" id="A0A7S3NLF5"/>
<comment type="subcellular location">
    <subcellularLocation>
        <location evidence="4">Cytoplasm</location>
    </subcellularLocation>
</comment>
<evidence type="ECO:0000256" key="4">
    <source>
        <dbReference type="HAMAP-Rule" id="MF_03052"/>
    </source>
</evidence>
<dbReference type="FunFam" id="3.90.1170.40:FF:000002">
    <property type="entry name" value="Molybdopterin synthase catalytic subunit"/>
    <property type="match status" value="1"/>
</dbReference>
<evidence type="ECO:0000256" key="2">
    <source>
        <dbReference type="ARBA" id="ARBA00022679"/>
    </source>
</evidence>
<dbReference type="Gene3D" id="3.90.1170.40">
    <property type="entry name" value="Molybdopterin biosynthesis MoaE subunit"/>
    <property type="match status" value="1"/>
</dbReference>
<dbReference type="CDD" id="cd00756">
    <property type="entry name" value="MoaE"/>
    <property type="match status" value="1"/>
</dbReference>
<dbReference type="InterPro" id="IPR003448">
    <property type="entry name" value="Mopterin_biosynth_MoaE"/>
</dbReference>
<evidence type="ECO:0000256" key="5">
    <source>
        <dbReference type="SAM" id="MobiDB-lite"/>
    </source>
</evidence>
<comment type="function">
    <text evidence="4">Catalytic subunit of the molybdopterin synthase complex, a complex that catalyzes the conversion of precursor Z into molybdopterin. Acts by mediating the incorporation of 2 sulfur atoms from thiocarboxylated MOCS2A into precursor Z to generate a dithiolene group.</text>
</comment>
<feature type="binding site" evidence="4">
    <location>
        <begin position="102"/>
        <end position="103"/>
    </location>
    <ligand>
        <name>substrate</name>
    </ligand>
</feature>
<proteinExistence type="inferred from homology"/>
<name>A0A7S3NLF5_9STRA</name>
<dbReference type="EC" id="2.8.1.12" evidence="4"/>
<evidence type="ECO:0000313" key="6">
    <source>
        <dbReference type="EMBL" id="CAE0365451.1"/>
    </source>
</evidence>
<reference evidence="6" key="1">
    <citation type="submission" date="2021-01" db="EMBL/GenBank/DDBJ databases">
        <authorList>
            <person name="Corre E."/>
            <person name="Pelletier E."/>
            <person name="Niang G."/>
            <person name="Scheremetjew M."/>
            <person name="Finn R."/>
            <person name="Kale V."/>
            <person name="Holt S."/>
            <person name="Cochrane G."/>
            <person name="Meng A."/>
            <person name="Brown T."/>
            <person name="Cohen L."/>
        </authorList>
    </citation>
    <scope>NUCLEOTIDE SEQUENCE</scope>
    <source>
        <strain evidence="6">CCMP1510</strain>
    </source>
</reference>
<keyword evidence="3 4" id="KW-0501">Molybdenum cofactor biosynthesis</keyword>
<keyword evidence="2 4" id="KW-0808">Transferase</keyword>
<dbReference type="GO" id="GO:0030366">
    <property type="term" value="F:molybdopterin synthase activity"/>
    <property type="evidence" value="ECO:0007669"/>
    <property type="project" value="UniProtKB-UniRule"/>
</dbReference>
<sequence length="161" mass="17786">MCPDLIRLDNKPLSNDEAVTFVGDPGCGAISTFLGTTRNNFQGKKVATLSYEAYGGMAEKEMQKLANRAREQFAISKCVILHRIGEVPVGDISVIIAVSAPHRRAALDACSWLIDELKANVPIWKKESYHDSDDPIWKQNTEFASRRGEDSSSRTTASLQE</sequence>
<dbReference type="GO" id="GO:0006777">
    <property type="term" value="P:Mo-molybdopterin cofactor biosynthetic process"/>
    <property type="evidence" value="ECO:0007669"/>
    <property type="project" value="UniProtKB-UniRule"/>
</dbReference>
<feature type="binding site" evidence="4">
    <location>
        <begin position="125"/>
        <end position="127"/>
    </location>
    <ligand>
        <name>substrate</name>
    </ligand>
</feature>
<dbReference type="EMBL" id="HBIJ01008778">
    <property type="protein sequence ID" value="CAE0365451.1"/>
    <property type="molecule type" value="Transcribed_RNA"/>
</dbReference>
<gene>
    <name evidence="6" type="ORF">ALAG00032_LOCUS6194</name>
</gene>
<accession>A0A7S3NLF5</accession>
<dbReference type="SUPFAM" id="SSF54690">
    <property type="entry name" value="Molybdopterin synthase subunit MoaE"/>
    <property type="match status" value="1"/>
</dbReference>
<dbReference type="HAMAP" id="MF_03052">
    <property type="entry name" value="MOC2B"/>
    <property type="match status" value="1"/>
</dbReference>